<reference evidence="2 3" key="1">
    <citation type="submission" date="2019-03" db="EMBL/GenBank/DDBJ databases">
        <title>Draft genome of Massilia hortus sp. nov., a novel bacterial species of the Oxalobacteraceae family.</title>
        <authorList>
            <person name="Peta V."/>
            <person name="Raths R."/>
            <person name="Bucking H."/>
        </authorList>
    </citation>
    <scope>NUCLEOTIDE SEQUENCE [LARGE SCALE GENOMIC DNA]</scope>
    <source>
        <strain evidence="2 3">ONC3</strain>
    </source>
</reference>
<evidence type="ECO:0000256" key="1">
    <source>
        <dbReference type="SAM" id="Phobius"/>
    </source>
</evidence>
<gene>
    <name evidence="2" type="ORF">E4O92_05975</name>
</gene>
<feature type="transmembrane region" description="Helical" evidence="1">
    <location>
        <begin position="20"/>
        <end position="38"/>
    </location>
</feature>
<dbReference type="AlphaFoldDB" id="A0A4Y9T5Z4"/>
<keyword evidence="1" id="KW-0472">Membrane</keyword>
<sequence>MKKQVVHVSVMQTSKVMAVLYLVISLPLVVLSAIPMLFGGQGALPVFMLILLPLLYMVFGYLFTLLGAWVYNLVAARIGGFEFTTVETGAD</sequence>
<keyword evidence="1" id="KW-0812">Transmembrane</keyword>
<dbReference type="Proteomes" id="UP000297258">
    <property type="component" value="Unassembled WGS sequence"/>
</dbReference>
<protein>
    <recommendedName>
        <fullName evidence="4">DUF3566 domain-containing protein</fullName>
    </recommendedName>
</protein>
<organism evidence="2 3">
    <name type="scientific">Massilia horti</name>
    <dbReference type="NCBI Taxonomy" id="2562153"/>
    <lineage>
        <taxon>Bacteria</taxon>
        <taxon>Pseudomonadati</taxon>
        <taxon>Pseudomonadota</taxon>
        <taxon>Betaproteobacteria</taxon>
        <taxon>Burkholderiales</taxon>
        <taxon>Oxalobacteraceae</taxon>
        <taxon>Telluria group</taxon>
        <taxon>Massilia</taxon>
    </lineage>
</organism>
<dbReference type="OrthoDB" id="7041796at2"/>
<comment type="caution">
    <text evidence="2">The sequence shown here is derived from an EMBL/GenBank/DDBJ whole genome shotgun (WGS) entry which is preliminary data.</text>
</comment>
<dbReference type="RefSeq" id="WP_135188845.1">
    <property type="nucleotide sequence ID" value="NZ_SPUM01000038.1"/>
</dbReference>
<name>A0A4Y9T5Z4_9BURK</name>
<dbReference type="EMBL" id="SPUM01000038">
    <property type="protein sequence ID" value="TFW33545.1"/>
    <property type="molecule type" value="Genomic_DNA"/>
</dbReference>
<evidence type="ECO:0000313" key="3">
    <source>
        <dbReference type="Proteomes" id="UP000297258"/>
    </source>
</evidence>
<proteinExistence type="predicted"/>
<feature type="transmembrane region" description="Helical" evidence="1">
    <location>
        <begin position="44"/>
        <end position="71"/>
    </location>
</feature>
<keyword evidence="1" id="KW-1133">Transmembrane helix</keyword>
<keyword evidence="3" id="KW-1185">Reference proteome</keyword>
<evidence type="ECO:0008006" key="4">
    <source>
        <dbReference type="Google" id="ProtNLM"/>
    </source>
</evidence>
<evidence type="ECO:0000313" key="2">
    <source>
        <dbReference type="EMBL" id="TFW33545.1"/>
    </source>
</evidence>
<accession>A0A4Y9T5Z4</accession>